<dbReference type="Proteomes" id="UP000738431">
    <property type="component" value="Chromosome"/>
</dbReference>
<dbReference type="CDD" id="cd04692">
    <property type="entry name" value="NUDIX_Hydrolase"/>
    <property type="match status" value="1"/>
</dbReference>
<evidence type="ECO:0000313" key="3">
    <source>
        <dbReference type="EMBL" id="WRQ88807.1"/>
    </source>
</evidence>
<evidence type="ECO:0000313" key="4">
    <source>
        <dbReference type="Proteomes" id="UP000738431"/>
    </source>
</evidence>
<dbReference type="InterPro" id="IPR020084">
    <property type="entry name" value="NUDIX_hydrolase_CS"/>
</dbReference>
<dbReference type="Gene3D" id="3.90.79.10">
    <property type="entry name" value="Nucleoside Triphosphate Pyrophosphohydrolase"/>
    <property type="match status" value="1"/>
</dbReference>
<dbReference type="PANTHER" id="PTHR10885:SF0">
    <property type="entry name" value="ISOPENTENYL-DIPHOSPHATE DELTA-ISOMERASE"/>
    <property type="match status" value="1"/>
</dbReference>
<proteinExistence type="predicted"/>
<gene>
    <name evidence="3" type="ORF">K1X11_005280</name>
</gene>
<dbReference type="SUPFAM" id="SSF55811">
    <property type="entry name" value="Nudix"/>
    <property type="match status" value="1"/>
</dbReference>
<dbReference type="PANTHER" id="PTHR10885">
    <property type="entry name" value="ISOPENTENYL-DIPHOSPHATE DELTA-ISOMERASE"/>
    <property type="match status" value="1"/>
</dbReference>
<organism evidence="3 4">
    <name type="scientific">Actomonas aquatica</name>
    <dbReference type="NCBI Taxonomy" id="2866162"/>
    <lineage>
        <taxon>Bacteria</taxon>
        <taxon>Pseudomonadati</taxon>
        <taxon>Verrucomicrobiota</taxon>
        <taxon>Opitutia</taxon>
        <taxon>Opitutales</taxon>
        <taxon>Opitutaceae</taxon>
        <taxon>Actomonas</taxon>
    </lineage>
</organism>
<dbReference type="Pfam" id="PF00293">
    <property type="entry name" value="NUDIX"/>
    <property type="match status" value="1"/>
</dbReference>
<reference evidence="3 4" key="2">
    <citation type="submission" date="2023-12" db="EMBL/GenBank/DDBJ databases">
        <title>Description of an unclassified Opitutus bacterium of Verrucomicrobiota.</title>
        <authorList>
            <person name="Zhang D.-F."/>
        </authorList>
    </citation>
    <scope>NUCLEOTIDE SEQUENCE [LARGE SCALE GENOMIC DNA]</scope>
    <source>
        <strain evidence="3 4">WL0086</strain>
    </source>
</reference>
<dbReference type="PROSITE" id="PS51462">
    <property type="entry name" value="NUDIX"/>
    <property type="match status" value="1"/>
</dbReference>
<accession>A0ABZ1CBW7</accession>
<name>A0ABZ1CBW7_9BACT</name>
<keyword evidence="4" id="KW-1185">Reference proteome</keyword>
<protein>
    <submittedName>
        <fullName evidence="3">NUDIX domain-containing protein</fullName>
    </submittedName>
</protein>
<reference evidence="3 4" key="1">
    <citation type="submission" date="2021-08" db="EMBL/GenBank/DDBJ databases">
        <authorList>
            <person name="Zhang D."/>
            <person name="Zhang A."/>
            <person name="Wang L."/>
        </authorList>
    </citation>
    <scope>NUCLEOTIDE SEQUENCE [LARGE SCALE GENOMIC DNA]</scope>
    <source>
        <strain evidence="3 4">WL0086</strain>
    </source>
</reference>
<evidence type="ECO:0000259" key="2">
    <source>
        <dbReference type="PROSITE" id="PS51462"/>
    </source>
</evidence>
<sequence>MSDEVKAQRDDEVFDVVNAEDEVIGQATRKAVHTQGLWHRAIHVLVFNRAGEVFLQKRSMAKDMAPGCWDSSCSGHLDAGEDYDVAAVRELEEEIGVTVSFPPKRWIYERPSEATGWEFVWVYHLEHEGPFELHPAEIDEGRWWGVGEVSAAIEAEPEAFAPAFRLLWWRLVGEGKLG</sequence>
<keyword evidence="1" id="KW-0378">Hydrolase</keyword>
<dbReference type="EMBL" id="CP139781">
    <property type="protein sequence ID" value="WRQ88807.1"/>
    <property type="molecule type" value="Genomic_DNA"/>
</dbReference>
<dbReference type="InterPro" id="IPR000086">
    <property type="entry name" value="NUDIX_hydrolase_dom"/>
</dbReference>
<dbReference type="RefSeq" id="WP_221031903.1">
    <property type="nucleotide sequence ID" value="NZ_CP139781.1"/>
</dbReference>
<evidence type="ECO:0000256" key="1">
    <source>
        <dbReference type="ARBA" id="ARBA00022801"/>
    </source>
</evidence>
<dbReference type="PROSITE" id="PS00893">
    <property type="entry name" value="NUDIX_BOX"/>
    <property type="match status" value="1"/>
</dbReference>
<dbReference type="InterPro" id="IPR015797">
    <property type="entry name" value="NUDIX_hydrolase-like_dom_sf"/>
</dbReference>
<feature type="domain" description="Nudix hydrolase" evidence="2">
    <location>
        <begin position="37"/>
        <end position="166"/>
    </location>
</feature>